<dbReference type="Pfam" id="PF13242">
    <property type="entry name" value="Hydrolase_like"/>
    <property type="match status" value="1"/>
</dbReference>
<dbReference type="GO" id="GO:0016791">
    <property type="term" value="F:phosphatase activity"/>
    <property type="evidence" value="ECO:0007669"/>
    <property type="project" value="TreeGrafter"/>
</dbReference>
<dbReference type="GO" id="GO:0046872">
    <property type="term" value="F:metal ion binding"/>
    <property type="evidence" value="ECO:0007669"/>
    <property type="project" value="UniProtKB-KW"/>
</dbReference>
<dbReference type="PANTHER" id="PTHR19288:SF46">
    <property type="entry name" value="HALOACID DEHALOGENASE-LIKE HYDROLASE DOMAIN-CONTAINING PROTEIN 2"/>
    <property type="match status" value="1"/>
</dbReference>
<feature type="binding site" evidence="4">
    <location>
        <position position="62"/>
    </location>
    <ligand>
        <name>Mg(2+)</name>
        <dbReference type="ChEBI" id="CHEBI:18420"/>
    </ligand>
</feature>
<dbReference type="OrthoDB" id="9810449at2"/>
<sequence>MVLASSAHNGTFAARTAAATAGADAGYGGCDILVADVHAQIRQENRATMLPHIQDLTTYLIDLDGVVYRGETLIPGAKEFIDWLDANQKKYLFLTNNSFASESQVVAKLARLGIATDKSHVMGAAQAAVQSIEHRYPGASVYVIGEQPLFDLVNEHHLKVANEDWHSADVVFVGLDRAFDYKKLTESILAIRKGATFIAINRDPLLPIAGGELTAGCGTMVAAIEAGSETTPEVIGKPEPALLQEAMRKLQSTPAETVMIGDNLGVDIKAGIAAETLTMLVFSGKDTPDSLAKSTLKPDYIYEDLAAVMQELKR</sequence>
<proteinExistence type="inferred from homology"/>
<feature type="active site" description="Proton donor" evidence="2">
    <location>
        <position position="64"/>
    </location>
</feature>
<dbReference type="PANTHER" id="PTHR19288">
    <property type="entry name" value="4-NITROPHENYLPHOSPHATASE-RELATED"/>
    <property type="match status" value="1"/>
</dbReference>
<dbReference type="NCBIfam" id="TIGR01460">
    <property type="entry name" value="HAD-SF-IIA"/>
    <property type="match status" value="1"/>
</dbReference>
<dbReference type="SUPFAM" id="SSF56784">
    <property type="entry name" value="HAD-like"/>
    <property type="match status" value="1"/>
</dbReference>
<feature type="binding site" evidence="4">
    <location>
        <position position="64"/>
    </location>
    <ligand>
        <name>Mg(2+)</name>
        <dbReference type="ChEBI" id="CHEBI:18420"/>
    </ligand>
</feature>
<feature type="binding site" evidence="3">
    <location>
        <position position="237"/>
    </location>
    <ligand>
        <name>substrate</name>
    </ligand>
</feature>
<reference evidence="6" key="1">
    <citation type="submission" date="2018-12" db="EMBL/GenBank/DDBJ databases">
        <title>Tengunoibacter tsumagoiensis gen. nov., sp. nov., Dictyobacter kobayashii sp. nov., D. alpinus sp. nov., and D. joshuensis sp. nov. and description of Dictyobacteraceae fam. nov. within the order Ktedonobacterales isolated from Tengu-no-mugimeshi.</title>
        <authorList>
            <person name="Wang C.M."/>
            <person name="Zheng Y."/>
            <person name="Sakai Y."/>
            <person name="Toyoda A."/>
            <person name="Minakuchi Y."/>
            <person name="Abe K."/>
            <person name="Yokota A."/>
            <person name="Yabe S."/>
        </authorList>
    </citation>
    <scope>NUCLEOTIDE SEQUENCE [LARGE SCALE GENOMIC DNA]</scope>
    <source>
        <strain evidence="6">Uno16</strain>
    </source>
</reference>
<protein>
    <submittedName>
        <fullName evidence="5">Haloacid dehalogenase</fullName>
    </submittedName>
</protein>
<dbReference type="GO" id="GO:0005737">
    <property type="term" value="C:cytoplasm"/>
    <property type="evidence" value="ECO:0007669"/>
    <property type="project" value="TreeGrafter"/>
</dbReference>
<organism evidence="5 6">
    <name type="scientific">Dictyobacter alpinus</name>
    <dbReference type="NCBI Taxonomy" id="2014873"/>
    <lineage>
        <taxon>Bacteria</taxon>
        <taxon>Bacillati</taxon>
        <taxon>Chloroflexota</taxon>
        <taxon>Ktedonobacteria</taxon>
        <taxon>Ktedonobacterales</taxon>
        <taxon>Dictyobacteraceae</taxon>
        <taxon>Dictyobacter</taxon>
    </lineage>
</organism>
<dbReference type="Gene3D" id="3.40.50.1000">
    <property type="entry name" value="HAD superfamily/HAD-like"/>
    <property type="match status" value="2"/>
</dbReference>
<accession>A0A402B3L2</accession>
<name>A0A402B3L2_9CHLR</name>
<evidence type="ECO:0000313" key="5">
    <source>
        <dbReference type="EMBL" id="GCE25939.1"/>
    </source>
</evidence>
<keyword evidence="4" id="KW-0460">Magnesium</keyword>
<feature type="binding site" evidence="4">
    <location>
        <position position="262"/>
    </location>
    <ligand>
        <name>Mg(2+)</name>
        <dbReference type="ChEBI" id="CHEBI:18420"/>
    </ligand>
</feature>
<dbReference type="AlphaFoldDB" id="A0A402B3L2"/>
<dbReference type="RefSeq" id="WP_126626463.1">
    <property type="nucleotide sequence ID" value="NZ_BIFT01000001.1"/>
</dbReference>
<dbReference type="Pfam" id="PF13344">
    <property type="entry name" value="Hydrolase_6"/>
    <property type="match status" value="1"/>
</dbReference>
<dbReference type="InterPro" id="IPR006357">
    <property type="entry name" value="HAD-SF_hydro_IIA"/>
</dbReference>
<comment type="caution">
    <text evidence="5">The sequence shown here is derived from an EMBL/GenBank/DDBJ whole genome shotgun (WGS) entry which is preliminary data.</text>
</comment>
<dbReference type="PIRSF" id="PIRSF000915">
    <property type="entry name" value="PGP-type_phosphatase"/>
    <property type="match status" value="1"/>
</dbReference>
<dbReference type="InterPro" id="IPR023214">
    <property type="entry name" value="HAD_sf"/>
</dbReference>
<evidence type="ECO:0000256" key="2">
    <source>
        <dbReference type="PIRSR" id="PIRSR000915-1"/>
    </source>
</evidence>
<feature type="active site" description="Nucleophile" evidence="2">
    <location>
        <position position="62"/>
    </location>
</feature>
<gene>
    <name evidence="5" type="ORF">KDA_14230</name>
</gene>
<keyword evidence="6" id="KW-1185">Reference proteome</keyword>
<comment type="cofactor">
    <cofactor evidence="4">
        <name>Mg(2+)</name>
        <dbReference type="ChEBI" id="CHEBI:18420"/>
    </cofactor>
    <text evidence="4">Divalent metal ions. Mg(2+) is the most effective.</text>
</comment>
<keyword evidence="4" id="KW-0479">Metal-binding</keyword>
<dbReference type="EMBL" id="BIFT01000001">
    <property type="protein sequence ID" value="GCE25939.1"/>
    <property type="molecule type" value="Genomic_DNA"/>
</dbReference>
<dbReference type="Proteomes" id="UP000287171">
    <property type="component" value="Unassembled WGS sequence"/>
</dbReference>
<evidence type="ECO:0000256" key="4">
    <source>
        <dbReference type="PIRSR" id="PIRSR000915-3"/>
    </source>
</evidence>
<evidence type="ECO:0000313" key="6">
    <source>
        <dbReference type="Proteomes" id="UP000287171"/>
    </source>
</evidence>
<evidence type="ECO:0000256" key="3">
    <source>
        <dbReference type="PIRSR" id="PIRSR000915-2"/>
    </source>
</evidence>
<dbReference type="InterPro" id="IPR036412">
    <property type="entry name" value="HAD-like_sf"/>
</dbReference>
<evidence type="ECO:0000256" key="1">
    <source>
        <dbReference type="PIRNR" id="PIRNR000915"/>
    </source>
</evidence>
<comment type="similarity">
    <text evidence="1">Belongs to the HAD-like hydrolase superfamily.</text>
</comment>